<dbReference type="Proteomes" id="UP000779049">
    <property type="component" value="Unassembled WGS sequence"/>
</dbReference>
<dbReference type="InterPro" id="IPR024232">
    <property type="entry name" value="SpoIIIAH"/>
</dbReference>
<organism evidence="3 4">
    <name type="scientific">Sellimonas caecigallum</name>
    <dbReference type="NCBI Taxonomy" id="2592333"/>
    <lineage>
        <taxon>Bacteria</taxon>
        <taxon>Bacillati</taxon>
        <taxon>Bacillota</taxon>
        <taxon>Clostridia</taxon>
        <taxon>Lachnospirales</taxon>
        <taxon>Lachnospiraceae</taxon>
        <taxon>Sellimonas</taxon>
    </lineage>
</organism>
<feature type="transmembrane region" description="Helical" evidence="2">
    <location>
        <begin position="12"/>
        <end position="29"/>
    </location>
</feature>
<dbReference type="Pfam" id="PF12685">
    <property type="entry name" value="SpoIIIAH"/>
    <property type="match status" value="1"/>
</dbReference>
<feature type="region of interest" description="Disordered" evidence="1">
    <location>
        <begin position="197"/>
        <end position="229"/>
    </location>
</feature>
<evidence type="ECO:0000256" key="2">
    <source>
        <dbReference type="SAM" id="Phobius"/>
    </source>
</evidence>
<accession>A0ABS7L6B2</accession>
<dbReference type="Gene3D" id="1.10.287.4300">
    <property type="entry name" value="Stage III sporulation protein AH-like"/>
    <property type="match status" value="1"/>
</dbReference>
<evidence type="ECO:0000313" key="3">
    <source>
        <dbReference type="EMBL" id="MBY0758590.1"/>
    </source>
</evidence>
<protein>
    <submittedName>
        <fullName evidence="3">SpoIIIAH-like family protein</fullName>
    </submittedName>
</protein>
<dbReference type="InterPro" id="IPR038503">
    <property type="entry name" value="SpoIIIAH_sf"/>
</dbReference>
<feature type="region of interest" description="Disordered" evidence="1">
    <location>
        <begin position="38"/>
        <end position="85"/>
    </location>
</feature>
<reference evidence="3 4" key="1">
    <citation type="journal article" date="2020" name="New Microbes New Infect">
        <title>Sellimonas caecigallum sp. nov., description and genome sequence of a new member of the Sellimonas genus isolated from the cecum of feral chicken.</title>
        <authorList>
            <person name="Wongkuna S."/>
            <person name="Ghimire S."/>
            <person name="Antony L."/>
            <person name="Chankhamhaengdecha S."/>
            <person name="Janvilisri T."/>
            <person name="Scaria J."/>
        </authorList>
    </citation>
    <scope>NUCLEOTIDE SEQUENCE [LARGE SCALE GENOMIC DNA]</scope>
    <source>
        <strain evidence="3 4">SW451</strain>
    </source>
</reference>
<keyword evidence="2" id="KW-0472">Membrane</keyword>
<name>A0ABS7L6B2_9FIRM</name>
<gene>
    <name evidence="3" type="ORF">FLB61_05720</name>
</gene>
<proteinExistence type="predicted"/>
<dbReference type="EMBL" id="VIRV01000006">
    <property type="protein sequence ID" value="MBY0758590.1"/>
    <property type="molecule type" value="Genomic_DNA"/>
</dbReference>
<keyword evidence="2" id="KW-1133">Transmembrane helix</keyword>
<feature type="compositionally biased region" description="Acidic residues" evidence="1">
    <location>
        <begin position="65"/>
        <end position="78"/>
    </location>
</feature>
<comment type="caution">
    <text evidence="3">The sequence shown here is derived from an EMBL/GenBank/DDBJ whole genome shotgun (WGS) entry which is preliminary data.</text>
</comment>
<sequence>MTVKRLFKKNQIVVTALALMIAAAGYLNYSGKLFPDKEKEETQQANAELLDISDEDASQTSGDIESLDQDAETTDGEVEGNPGEAVLTSGEVKNTVAQAKVSREQVRAKNKETLQSIIDSTSVSDAQKEDAIQQMLDLTKIAEQESAAETLLASKGFSETVVTVSDGKVDVVVGNVEMTDANRAQIEDIVTRKTGVSPENIIISPIHKDATKDSTGDSKEESQESTKEE</sequence>
<keyword evidence="2" id="KW-0812">Transmembrane</keyword>
<feature type="compositionally biased region" description="Basic and acidic residues" evidence="1">
    <location>
        <begin position="206"/>
        <end position="229"/>
    </location>
</feature>
<keyword evidence="4" id="KW-1185">Reference proteome</keyword>
<evidence type="ECO:0000256" key="1">
    <source>
        <dbReference type="SAM" id="MobiDB-lite"/>
    </source>
</evidence>
<evidence type="ECO:0000313" key="4">
    <source>
        <dbReference type="Proteomes" id="UP000779049"/>
    </source>
</evidence>